<protein>
    <submittedName>
        <fullName evidence="5">Zinc-binding dehydrogenase family oxidoreductase</fullName>
    </submittedName>
</protein>
<dbReference type="InterPro" id="IPR011032">
    <property type="entry name" value="GroES-like_sf"/>
</dbReference>
<dbReference type="InterPro" id="IPR047122">
    <property type="entry name" value="Trans-enoyl_RdTase-like"/>
</dbReference>
<dbReference type="Pfam" id="PF08240">
    <property type="entry name" value="ADH_N"/>
    <property type="match status" value="1"/>
</dbReference>
<reference evidence="5" key="1">
    <citation type="submission" date="2023-06" db="EMBL/GenBank/DDBJ databases">
        <title>Genome-scale phylogeny and comparative genomics of the fungal order Sordariales.</title>
        <authorList>
            <consortium name="Lawrence Berkeley National Laboratory"/>
            <person name="Hensen N."/>
            <person name="Bonometti L."/>
            <person name="Westerberg I."/>
            <person name="Brannstrom I.O."/>
            <person name="Guillou S."/>
            <person name="Cros-Aarteil S."/>
            <person name="Calhoun S."/>
            <person name="Haridas S."/>
            <person name="Kuo A."/>
            <person name="Mondo S."/>
            <person name="Pangilinan J."/>
            <person name="Riley R."/>
            <person name="LaButti K."/>
            <person name="Andreopoulos B."/>
            <person name="Lipzen A."/>
            <person name="Chen C."/>
            <person name="Yanf M."/>
            <person name="Daum C."/>
            <person name="Ng V."/>
            <person name="Clum A."/>
            <person name="Steindorff A."/>
            <person name="Ohm R."/>
            <person name="Martin F."/>
            <person name="Silar P."/>
            <person name="Natvig D."/>
            <person name="Lalanne C."/>
            <person name="Gautier V."/>
            <person name="Ament-velasquez S.L."/>
            <person name="Kruys A."/>
            <person name="Hutchinson M.I."/>
            <person name="Powell A.J."/>
            <person name="Barry K."/>
            <person name="Miller A.N."/>
            <person name="Grigoriev I.V."/>
            <person name="Debuchy R."/>
            <person name="Gladieux P."/>
            <person name="Thoren M.H."/>
            <person name="Johannesson H."/>
        </authorList>
    </citation>
    <scope>NUCLEOTIDE SEQUENCE</scope>
    <source>
        <strain evidence="5">SMH3391-2</strain>
    </source>
</reference>
<dbReference type="Pfam" id="PF00107">
    <property type="entry name" value="ADH_zinc_N"/>
    <property type="match status" value="1"/>
</dbReference>
<evidence type="ECO:0000256" key="3">
    <source>
        <dbReference type="ARBA" id="ARBA00023002"/>
    </source>
</evidence>
<dbReference type="InterPro" id="IPR013154">
    <property type="entry name" value="ADH-like_N"/>
</dbReference>
<dbReference type="PANTHER" id="PTHR45348">
    <property type="entry name" value="HYPOTHETICAL OXIDOREDUCTASE (EUROFUNG)"/>
    <property type="match status" value="1"/>
</dbReference>
<dbReference type="SUPFAM" id="SSF50129">
    <property type="entry name" value="GroES-like"/>
    <property type="match status" value="1"/>
</dbReference>
<dbReference type="PANTHER" id="PTHR45348:SF6">
    <property type="entry name" value="TRANS-ENOYL REDUCTASE APDC"/>
    <property type="match status" value="1"/>
</dbReference>
<evidence type="ECO:0000313" key="6">
    <source>
        <dbReference type="Proteomes" id="UP001174934"/>
    </source>
</evidence>
<evidence type="ECO:0000256" key="2">
    <source>
        <dbReference type="ARBA" id="ARBA00022857"/>
    </source>
</evidence>
<dbReference type="Gene3D" id="3.90.180.10">
    <property type="entry name" value="Medium-chain alcohol dehydrogenases, catalytic domain"/>
    <property type="match status" value="1"/>
</dbReference>
<dbReference type="InterPro" id="IPR020843">
    <property type="entry name" value="ER"/>
</dbReference>
<organism evidence="5 6">
    <name type="scientific">Bombardia bombarda</name>
    <dbReference type="NCBI Taxonomy" id="252184"/>
    <lineage>
        <taxon>Eukaryota</taxon>
        <taxon>Fungi</taxon>
        <taxon>Dikarya</taxon>
        <taxon>Ascomycota</taxon>
        <taxon>Pezizomycotina</taxon>
        <taxon>Sordariomycetes</taxon>
        <taxon>Sordariomycetidae</taxon>
        <taxon>Sordariales</taxon>
        <taxon>Lasiosphaeriaceae</taxon>
        <taxon>Bombardia</taxon>
    </lineage>
</organism>
<name>A0AA40CA67_9PEZI</name>
<feature type="domain" description="Enoyl reductase (ER)" evidence="4">
    <location>
        <begin position="22"/>
        <end position="344"/>
    </location>
</feature>
<dbReference type="SUPFAM" id="SSF51735">
    <property type="entry name" value="NAD(P)-binding Rossmann-fold domains"/>
    <property type="match status" value="1"/>
</dbReference>
<keyword evidence="3" id="KW-0560">Oxidoreductase</keyword>
<proteinExistence type="inferred from homology"/>
<gene>
    <name evidence="5" type="ORF">B0T17DRAFT_589559</name>
</gene>
<keyword evidence="6" id="KW-1185">Reference proteome</keyword>
<dbReference type="Proteomes" id="UP001174934">
    <property type="component" value="Unassembled WGS sequence"/>
</dbReference>
<sequence length="346" mass="36754">MAVTAFNNIPATRKGFLQDANGRPYLTEGIPMPVLTTGNVLIKTNAVALNPSDYKMCAAFPAPGAVLGLDFSGTVVAIGPDTDTDLALGDVVFGSVHGSNPANLEQGAFTEYLVTQATPLLRVPKKAKQPLSIQEAASFGTALATCTLALWGPDALNLPHTPDNPSPTPTPVLVYGGSTATGSIAIQLLKLSGYAPIATSSPRNFELVKSYGATAVFDYMHSDVAGAIKKHTGGRLRHVMDCIADVQSVETCFDAMARVGGRYATLELVPDELLARRRAVRPEFAPDPGKMEHAIVHFDMYQRLFDEGRLRTHPIQMLEGGFDAILPGLALLKSGEVSGRKLVVTL</sequence>
<comment type="similarity">
    <text evidence="1">Belongs to the zinc-containing alcohol dehydrogenase family.</text>
</comment>
<evidence type="ECO:0000256" key="1">
    <source>
        <dbReference type="ARBA" id="ARBA00008072"/>
    </source>
</evidence>
<dbReference type="AlphaFoldDB" id="A0AA40CA67"/>
<comment type="caution">
    <text evidence="5">The sequence shown here is derived from an EMBL/GenBank/DDBJ whole genome shotgun (WGS) entry which is preliminary data.</text>
</comment>
<dbReference type="Gene3D" id="3.40.50.720">
    <property type="entry name" value="NAD(P)-binding Rossmann-like Domain"/>
    <property type="match status" value="1"/>
</dbReference>
<dbReference type="SMART" id="SM00829">
    <property type="entry name" value="PKS_ER"/>
    <property type="match status" value="1"/>
</dbReference>
<accession>A0AA40CA67</accession>
<dbReference type="GO" id="GO:0016651">
    <property type="term" value="F:oxidoreductase activity, acting on NAD(P)H"/>
    <property type="evidence" value="ECO:0007669"/>
    <property type="project" value="InterPro"/>
</dbReference>
<dbReference type="CDD" id="cd08249">
    <property type="entry name" value="enoyl_reductase_like"/>
    <property type="match status" value="1"/>
</dbReference>
<dbReference type="InterPro" id="IPR036291">
    <property type="entry name" value="NAD(P)-bd_dom_sf"/>
</dbReference>
<evidence type="ECO:0000259" key="4">
    <source>
        <dbReference type="SMART" id="SM00829"/>
    </source>
</evidence>
<keyword evidence="2" id="KW-0521">NADP</keyword>
<dbReference type="EMBL" id="JAULSR010000002">
    <property type="protein sequence ID" value="KAK0629903.1"/>
    <property type="molecule type" value="Genomic_DNA"/>
</dbReference>
<dbReference type="InterPro" id="IPR013149">
    <property type="entry name" value="ADH-like_C"/>
</dbReference>
<evidence type="ECO:0000313" key="5">
    <source>
        <dbReference type="EMBL" id="KAK0629903.1"/>
    </source>
</evidence>